<proteinExistence type="predicted"/>
<gene>
    <name evidence="5" type="ORF">PHJA_001565600</name>
</gene>
<dbReference type="InterPro" id="IPR045238">
    <property type="entry name" value="Tim23-like"/>
</dbReference>
<comment type="subcellular location">
    <subcellularLocation>
        <location evidence="1">Membrane</location>
        <topology evidence="1">Multi-pass membrane protein</topology>
    </subcellularLocation>
</comment>
<sequence length="168" mass="18589">MEYQHRALDQAVINKNTSNRRLYNPYQDLNIPTRIVYNLPTLPGYLFAEESRTHRRSWRENLTYYTGIGYLTGVTAGTVGGSASSVKAIEPTDTLRLKINRILIGSGHPGRQVEKWCGIIVLMYAGLERGMVVARDTDDIINSGVAGLGTRALYKVAAGLRSAAMDKD</sequence>
<reference evidence="5" key="1">
    <citation type="submission" date="2020-07" db="EMBL/GenBank/DDBJ databases">
        <title>Ethylene signaling mediates host invasion by parasitic plants.</title>
        <authorList>
            <person name="Yoshida S."/>
        </authorList>
    </citation>
    <scope>NUCLEOTIDE SEQUENCE</scope>
    <source>
        <strain evidence="5">Okayama</strain>
    </source>
</reference>
<dbReference type="GO" id="GO:0005744">
    <property type="term" value="C:TIM23 mitochondrial import inner membrane translocase complex"/>
    <property type="evidence" value="ECO:0007669"/>
    <property type="project" value="TreeGrafter"/>
</dbReference>
<evidence type="ECO:0000313" key="5">
    <source>
        <dbReference type="EMBL" id="GFP94211.1"/>
    </source>
</evidence>
<dbReference type="EMBL" id="BMAC01000340">
    <property type="protein sequence ID" value="GFP94211.1"/>
    <property type="molecule type" value="Genomic_DNA"/>
</dbReference>
<comment type="caution">
    <text evidence="5">The sequence shown here is derived from an EMBL/GenBank/DDBJ whole genome shotgun (WGS) entry which is preliminary data.</text>
</comment>
<accession>A0A830CIH1</accession>
<evidence type="ECO:0000313" key="6">
    <source>
        <dbReference type="Proteomes" id="UP000653305"/>
    </source>
</evidence>
<dbReference type="PANTHER" id="PTHR15371">
    <property type="entry name" value="TIM23"/>
    <property type="match status" value="1"/>
</dbReference>
<name>A0A830CIH1_9LAMI</name>
<keyword evidence="2" id="KW-0812">Transmembrane</keyword>
<evidence type="ECO:0000256" key="2">
    <source>
        <dbReference type="ARBA" id="ARBA00022692"/>
    </source>
</evidence>
<keyword evidence="3" id="KW-1133">Transmembrane helix</keyword>
<evidence type="ECO:0000256" key="4">
    <source>
        <dbReference type="ARBA" id="ARBA00023136"/>
    </source>
</evidence>
<dbReference type="PANTHER" id="PTHR15371:SF0">
    <property type="entry name" value="SD19278P"/>
    <property type="match status" value="1"/>
</dbReference>
<dbReference type="Proteomes" id="UP000653305">
    <property type="component" value="Unassembled WGS sequence"/>
</dbReference>
<dbReference type="GO" id="GO:0008320">
    <property type="term" value="F:protein transmembrane transporter activity"/>
    <property type="evidence" value="ECO:0007669"/>
    <property type="project" value="TreeGrafter"/>
</dbReference>
<protein>
    <submittedName>
        <fullName evidence="5">Mitochondrial import inner membrane translocase subunit tim23-1</fullName>
    </submittedName>
</protein>
<evidence type="ECO:0000256" key="1">
    <source>
        <dbReference type="ARBA" id="ARBA00004141"/>
    </source>
</evidence>
<dbReference type="AlphaFoldDB" id="A0A830CIH1"/>
<keyword evidence="6" id="KW-1185">Reference proteome</keyword>
<dbReference type="OrthoDB" id="159299at2759"/>
<organism evidence="5 6">
    <name type="scientific">Phtheirospermum japonicum</name>
    <dbReference type="NCBI Taxonomy" id="374723"/>
    <lineage>
        <taxon>Eukaryota</taxon>
        <taxon>Viridiplantae</taxon>
        <taxon>Streptophyta</taxon>
        <taxon>Embryophyta</taxon>
        <taxon>Tracheophyta</taxon>
        <taxon>Spermatophyta</taxon>
        <taxon>Magnoliopsida</taxon>
        <taxon>eudicotyledons</taxon>
        <taxon>Gunneridae</taxon>
        <taxon>Pentapetalae</taxon>
        <taxon>asterids</taxon>
        <taxon>lamiids</taxon>
        <taxon>Lamiales</taxon>
        <taxon>Orobanchaceae</taxon>
        <taxon>Orobanchaceae incertae sedis</taxon>
        <taxon>Phtheirospermum</taxon>
    </lineage>
</organism>
<dbReference type="GO" id="GO:0030150">
    <property type="term" value="P:protein import into mitochondrial matrix"/>
    <property type="evidence" value="ECO:0007669"/>
    <property type="project" value="TreeGrafter"/>
</dbReference>
<keyword evidence="4" id="KW-0472">Membrane</keyword>
<evidence type="ECO:0000256" key="3">
    <source>
        <dbReference type="ARBA" id="ARBA00022989"/>
    </source>
</evidence>
<dbReference type="Pfam" id="PF02466">
    <property type="entry name" value="Tim17"/>
    <property type="match status" value="1"/>
</dbReference>